<proteinExistence type="predicted"/>
<evidence type="ECO:0000313" key="1">
    <source>
        <dbReference type="EMBL" id="CRZ15707.1"/>
    </source>
</evidence>
<evidence type="ECO:0008006" key="3">
    <source>
        <dbReference type="Google" id="ProtNLM"/>
    </source>
</evidence>
<protein>
    <recommendedName>
        <fullName evidence="3">Alanine and proline rich membrane protein</fullName>
    </recommendedName>
</protein>
<gene>
    <name evidence="1" type="ORF">BN2156_02570</name>
</gene>
<accession>A0A0H5RQF0</accession>
<reference evidence="2" key="1">
    <citation type="submission" date="2015-07" db="EMBL/GenBank/DDBJ databases">
        <authorList>
            <person name="Urmite Genomes"/>
        </authorList>
    </citation>
    <scope>NUCLEOTIDE SEQUENCE [LARGE SCALE GENOMIC DNA]</scope>
    <source>
        <strain evidence="2">type strain: ATCC 49404</strain>
    </source>
</reference>
<sequence>MAGEADKEEKARRIRAALIAALLVAAVGLLLTRCPTNRDGMPGQLSQAMEETVAAARSGAYALDLRVRDRSTPQLVSVQITDARDEMVKAYKGIADLKADDPVDLDRQRLLTQAMTTMIGQLNAASARVREIAAEPELTALRGQLLASADALETGYR</sequence>
<dbReference type="STRING" id="146018.BN2156_02570"/>
<organism evidence="1 2">
    <name type="scientific">Mycolicibacterium neworleansense</name>
    <dbReference type="NCBI Taxonomy" id="146018"/>
    <lineage>
        <taxon>Bacteria</taxon>
        <taxon>Bacillati</taxon>
        <taxon>Actinomycetota</taxon>
        <taxon>Actinomycetes</taxon>
        <taxon>Mycobacteriales</taxon>
        <taxon>Mycobacteriaceae</taxon>
        <taxon>Mycolicibacterium</taxon>
    </lineage>
</organism>
<dbReference type="EMBL" id="CWKH01000001">
    <property type="protein sequence ID" value="CRZ15707.1"/>
    <property type="molecule type" value="Genomic_DNA"/>
</dbReference>
<dbReference type="Proteomes" id="UP000199147">
    <property type="component" value="Unassembled WGS sequence"/>
</dbReference>
<name>A0A0H5RQF0_9MYCO</name>
<evidence type="ECO:0000313" key="2">
    <source>
        <dbReference type="Proteomes" id="UP000199147"/>
    </source>
</evidence>
<dbReference type="AlphaFoldDB" id="A0A0H5RQF0"/>
<dbReference type="OrthoDB" id="4725451at2"/>
<keyword evidence="2" id="KW-1185">Reference proteome</keyword>